<sequence length="167" mass="19435">MDDPNITMEEYIRLEEEKAHRRDKVYNWETATYVSYDFDYFKEFEKEFPAIAYNDALTSKLDFSPEPNDNDNDKIDIKESSGDNVINTDVGASAQGSNKLFKTSHDTISKIFTAKICIEELSDNVVTWNYLNKGMPFIFIIKNLYVPFGISFYPKLFYKDEIKLGQV</sequence>
<proteinExistence type="predicted"/>
<name>A0ABQ5BVY1_9ASTR</name>
<accession>A0ABQ5BVY1</accession>
<evidence type="ECO:0000313" key="1">
    <source>
        <dbReference type="EMBL" id="GJT18067.1"/>
    </source>
</evidence>
<keyword evidence="2" id="KW-1185">Reference proteome</keyword>
<evidence type="ECO:0000313" key="2">
    <source>
        <dbReference type="Proteomes" id="UP001151760"/>
    </source>
</evidence>
<protein>
    <submittedName>
        <fullName evidence="1">Uncharacterized protein</fullName>
    </submittedName>
</protein>
<comment type="caution">
    <text evidence="1">The sequence shown here is derived from an EMBL/GenBank/DDBJ whole genome shotgun (WGS) entry which is preliminary data.</text>
</comment>
<gene>
    <name evidence="1" type="ORF">Tco_0876773</name>
</gene>
<organism evidence="1 2">
    <name type="scientific">Tanacetum coccineum</name>
    <dbReference type="NCBI Taxonomy" id="301880"/>
    <lineage>
        <taxon>Eukaryota</taxon>
        <taxon>Viridiplantae</taxon>
        <taxon>Streptophyta</taxon>
        <taxon>Embryophyta</taxon>
        <taxon>Tracheophyta</taxon>
        <taxon>Spermatophyta</taxon>
        <taxon>Magnoliopsida</taxon>
        <taxon>eudicotyledons</taxon>
        <taxon>Gunneridae</taxon>
        <taxon>Pentapetalae</taxon>
        <taxon>asterids</taxon>
        <taxon>campanulids</taxon>
        <taxon>Asterales</taxon>
        <taxon>Asteraceae</taxon>
        <taxon>Asteroideae</taxon>
        <taxon>Anthemideae</taxon>
        <taxon>Anthemidinae</taxon>
        <taxon>Tanacetum</taxon>
    </lineage>
</organism>
<dbReference type="EMBL" id="BQNB010013609">
    <property type="protein sequence ID" value="GJT18067.1"/>
    <property type="molecule type" value="Genomic_DNA"/>
</dbReference>
<dbReference type="Proteomes" id="UP001151760">
    <property type="component" value="Unassembled WGS sequence"/>
</dbReference>
<reference evidence="1" key="1">
    <citation type="journal article" date="2022" name="Int. J. Mol. Sci.">
        <title>Draft Genome of Tanacetum Coccineum: Genomic Comparison of Closely Related Tanacetum-Family Plants.</title>
        <authorList>
            <person name="Yamashiro T."/>
            <person name="Shiraishi A."/>
            <person name="Nakayama K."/>
            <person name="Satake H."/>
        </authorList>
    </citation>
    <scope>NUCLEOTIDE SEQUENCE</scope>
</reference>
<reference evidence="1" key="2">
    <citation type="submission" date="2022-01" db="EMBL/GenBank/DDBJ databases">
        <authorList>
            <person name="Yamashiro T."/>
            <person name="Shiraishi A."/>
            <person name="Satake H."/>
            <person name="Nakayama K."/>
        </authorList>
    </citation>
    <scope>NUCLEOTIDE SEQUENCE</scope>
</reference>